<feature type="compositionally biased region" description="Low complexity" evidence="1">
    <location>
        <begin position="18"/>
        <end position="34"/>
    </location>
</feature>
<sequence length="132" mass="13495">MNVSTLEAPQAIAAVGQPSPTSRPSAAPAKAPARPGRRTGRGTGPQARPARRAPGGFLGQPRQLRPQACGVEAPAPVRTEPAGWRLTERGIALVLVTGLLIVTAALTVVGLTALRVTGERYAGAGQTILLHA</sequence>
<dbReference type="EMBL" id="CADCTT010000305">
    <property type="protein sequence ID" value="CAA9323064.1"/>
    <property type="molecule type" value="Genomic_DNA"/>
</dbReference>
<evidence type="ECO:0000256" key="2">
    <source>
        <dbReference type="SAM" id="Phobius"/>
    </source>
</evidence>
<dbReference type="AlphaFoldDB" id="A0A6J4L5Y3"/>
<reference evidence="3" key="1">
    <citation type="submission" date="2020-02" db="EMBL/GenBank/DDBJ databases">
        <authorList>
            <person name="Meier V. D."/>
        </authorList>
    </citation>
    <scope>NUCLEOTIDE SEQUENCE</scope>
    <source>
        <strain evidence="3">AVDCRST_MAG61</strain>
    </source>
</reference>
<accession>A0A6J4L5Y3</accession>
<evidence type="ECO:0000313" key="3">
    <source>
        <dbReference type="EMBL" id="CAA9323064.1"/>
    </source>
</evidence>
<evidence type="ECO:0000256" key="1">
    <source>
        <dbReference type="SAM" id="MobiDB-lite"/>
    </source>
</evidence>
<keyword evidence="2" id="KW-1133">Transmembrane helix</keyword>
<feature type="region of interest" description="Disordered" evidence="1">
    <location>
        <begin position="1"/>
        <end position="74"/>
    </location>
</feature>
<gene>
    <name evidence="3" type="ORF">AVDCRST_MAG61-2393</name>
</gene>
<feature type="transmembrane region" description="Helical" evidence="2">
    <location>
        <begin position="91"/>
        <end position="114"/>
    </location>
</feature>
<proteinExistence type="predicted"/>
<keyword evidence="2" id="KW-0812">Transmembrane</keyword>
<name>A0A6J4L5Y3_9ACTN</name>
<protein>
    <submittedName>
        <fullName evidence="3">Uncharacterized protein</fullName>
    </submittedName>
</protein>
<organism evidence="3">
    <name type="scientific">uncultured Friedmanniella sp</name>
    <dbReference type="NCBI Taxonomy" id="335381"/>
    <lineage>
        <taxon>Bacteria</taxon>
        <taxon>Bacillati</taxon>
        <taxon>Actinomycetota</taxon>
        <taxon>Actinomycetes</taxon>
        <taxon>Propionibacteriales</taxon>
        <taxon>Nocardioidaceae</taxon>
        <taxon>Friedmanniella</taxon>
        <taxon>environmental samples</taxon>
    </lineage>
</organism>
<keyword evidence="2" id="KW-0472">Membrane</keyword>